<dbReference type="GO" id="GO:0003677">
    <property type="term" value="F:DNA binding"/>
    <property type="evidence" value="ECO:0007669"/>
    <property type="project" value="InterPro"/>
</dbReference>
<dbReference type="RefSeq" id="WP_134748283.1">
    <property type="nucleotide sequence ID" value="NZ_CP038148.1"/>
</dbReference>
<dbReference type="SUPFAM" id="SSF47413">
    <property type="entry name" value="lambda repressor-like DNA-binding domains"/>
    <property type="match status" value="1"/>
</dbReference>
<dbReference type="CDD" id="cd00093">
    <property type="entry name" value="HTH_XRE"/>
    <property type="match status" value="1"/>
</dbReference>
<sequence length="159" mass="17638">MQLYEIGQAVAKRRAELDLTQAQLARLAGLSRLTVKRLESGQVKDLGINKLIPLLSVLGLELAATPRPEQRGLYKAAVSANVSYRGHLNERLLANAFATGRIPEGYESQISIILDEVPVPVVVKAVEEASRNSGTPLRQIWTNLATWSKELHLYRDVWV</sequence>
<keyword evidence="3" id="KW-1185">Reference proteome</keyword>
<proteinExistence type="predicted"/>
<dbReference type="PROSITE" id="PS50943">
    <property type="entry name" value="HTH_CROC1"/>
    <property type="match status" value="1"/>
</dbReference>
<dbReference type="InterPro" id="IPR010982">
    <property type="entry name" value="Lambda_DNA-bd_dom_sf"/>
</dbReference>
<name>A0A4P7CTF0_9BURK</name>
<dbReference type="Gene3D" id="1.10.260.40">
    <property type="entry name" value="lambda repressor-like DNA-binding domains"/>
    <property type="match status" value="1"/>
</dbReference>
<accession>A0A4P7CTF0</accession>
<dbReference type="GO" id="GO:0006352">
    <property type="term" value="P:DNA-templated transcription initiation"/>
    <property type="evidence" value="ECO:0007669"/>
    <property type="project" value="InterPro"/>
</dbReference>
<feature type="domain" description="HTH cro/C1-type" evidence="1">
    <location>
        <begin position="10"/>
        <end position="65"/>
    </location>
</feature>
<evidence type="ECO:0000259" key="1">
    <source>
        <dbReference type="PROSITE" id="PS50943"/>
    </source>
</evidence>
<dbReference type="Proteomes" id="UP000295727">
    <property type="component" value="Chromosome 1"/>
</dbReference>
<dbReference type="OrthoDB" id="6120544at2"/>
<dbReference type="KEGG" id="ppai:E1956_09020"/>
<dbReference type="PROSITE" id="PS00716">
    <property type="entry name" value="SIGMA70_2"/>
    <property type="match status" value="1"/>
</dbReference>
<evidence type="ECO:0000313" key="3">
    <source>
        <dbReference type="Proteomes" id="UP000295727"/>
    </source>
</evidence>
<protein>
    <submittedName>
        <fullName evidence="2">Helix-turn-helix domain-containing protein</fullName>
    </submittedName>
</protein>
<dbReference type="SMART" id="SM00530">
    <property type="entry name" value="HTH_XRE"/>
    <property type="match status" value="1"/>
</dbReference>
<dbReference type="InterPro" id="IPR000943">
    <property type="entry name" value="RNA_pol_sigma70"/>
</dbReference>
<dbReference type="GO" id="GO:0003700">
    <property type="term" value="F:DNA-binding transcription factor activity"/>
    <property type="evidence" value="ECO:0007669"/>
    <property type="project" value="InterPro"/>
</dbReference>
<dbReference type="EMBL" id="CP038148">
    <property type="protein sequence ID" value="QBQ97299.1"/>
    <property type="molecule type" value="Genomic_DNA"/>
</dbReference>
<dbReference type="Pfam" id="PF01381">
    <property type="entry name" value="HTH_3"/>
    <property type="match status" value="1"/>
</dbReference>
<gene>
    <name evidence="2" type="ORF">E1956_09020</name>
</gene>
<dbReference type="AlphaFoldDB" id="A0A4P7CTF0"/>
<evidence type="ECO:0000313" key="2">
    <source>
        <dbReference type="EMBL" id="QBQ97299.1"/>
    </source>
</evidence>
<dbReference type="InterPro" id="IPR001387">
    <property type="entry name" value="Cro/C1-type_HTH"/>
</dbReference>
<reference evidence="2 3" key="1">
    <citation type="submission" date="2019-03" db="EMBL/GenBank/DDBJ databases">
        <title>Paraburkholderia sp. 7MH5, isolated from subtropical forest soil.</title>
        <authorList>
            <person name="Gao Z.-H."/>
            <person name="Qiu L.-H."/>
        </authorList>
    </citation>
    <scope>NUCLEOTIDE SEQUENCE [LARGE SCALE GENOMIC DNA]</scope>
    <source>
        <strain evidence="2 3">7MH5</strain>
    </source>
</reference>
<organism evidence="2 3">
    <name type="scientific">Paraburkholderia pallida</name>
    <dbReference type="NCBI Taxonomy" id="2547399"/>
    <lineage>
        <taxon>Bacteria</taxon>
        <taxon>Pseudomonadati</taxon>
        <taxon>Pseudomonadota</taxon>
        <taxon>Betaproteobacteria</taxon>
        <taxon>Burkholderiales</taxon>
        <taxon>Burkholderiaceae</taxon>
        <taxon>Paraburkholderia</taxon>
    </lineage>
</organism>